<keyword evidence="3 6" id="KW-0808">Transferase</keyword>
<dbReference type="InterPro" id="IPR006464">
    <property type="entry name" value="AcTrfase_RimI/Ard1"/>
</dbReference>
<proteinExistence type="inferred from homology"/>
<accession>A0A4R9AEV8</accession>
<dbReference type="NCBIfam" id="TIGR01575">
    <property type="entry name" value="rimI"/>
    <property type="match status" value="1"/>
</dbReference>
<evidence type="ECO:0000259" key="5">
    <source>
        <dbReference type="PROSITE" id="PS51186"/>
    </source>
</evidence>
<dbReference type="AlphaFoldDB" id="A0A4R9AEV8"/>
<evidence type="ECO:0000256" key="3">
    <source>
        <dbReference type="ARBA" id="ARBA00022679"/>
    </source>
</evidence>
<dbReference type="PROSITE" id="PS51186">
    <property type="entry name" value="GNAT"/>
    <property type="match status" value="1"/>
</dbReference>
<comment type="similarity">
    <text evidence="1">Belongs to the acetyltransferase family. RimI subfamily.</text>
</comment>
<dbReference type="InterPro" id="IPR000182">
    <property type="entry name" value="GNAT_dom"/>
</dbReference>
<dbReference type="OrthoDB" id="529907at2"/>
<dbReference type="CDD" id="cd04301">
    <property type="entry name" value="NAT_SF"/>
    <property type="match status" value="1"/>
</dbReference>
<dbReference type="PANTHER" id="PTHR43420:SF44">
    <property type="entry name" value="ACETYLTRANSFERASE YPEA"/>
    <property type="match status" value="1"/>
</dbReference>
<dbReference type="Proteomes" id="UP000298170">
    <property type="component" value="Unassembled WGS sequence"/>
</dbReference>
<reference evidence="6 7" key="1">
    <citation type="submission" date="2019-03" db="EMBL/GenBank/DDBJ databases">
        <title>Genomics of glacier-inhabiting Cryobacterium strains.</title>
        <authorList>
            <person name="Liu Q."/>
            <person name="Xin Y.-H."/>
        </authorList>
    </citation>
    <scope>NUCLEOTIDE SEQUENCE [LARGE SCALE GENOMIC DNA]</scope>
    <source>
        <strain evidence="6 7">Sr39</strain>
    </source>
</reference>
<gene>
    <name evidence="6" type="primary">rimI</name>
    <name evidence="6" type="ORF">E3T39_09545</name>
</gene>
<name>A0A4R9AEV8_9MICO</name>
<dbReference type="RefSeq" id="WP_134514703.1">
    <property type="nucleotide sequence ID" value="NZ_SOHJ01000009.1"/>
</dbReference>
<dbReference type="SUPFAM" id="SSF55729">
    <property type="entry name" value="Acyl-CoA N-acyltransferases (Nat)"/>
    <property type="match status" value="1"/>
</dbReference>
<keyword evidence="7" id="KW-1185">Reference proteome</keyword>
<dbReference type="EMBL" id="SOHJ01000009">
    <property type="protein sequence ID" value="TFD59914.1"/>
    <property type="molecule type" value="Genomic_DNA"/>
</dbReference>
<dbReference type="GO" id="GO:0008080">
    <property type="term" value="F:N-acetyltransferase activity"/>
    <property type="evidence" value="ECO:0007669"/>
    <property type="project" value="InterPro"/>
</dbReference>
<dbReference type="Gene3D" id="3.40.630.30">
    <property type="match status" value="1"/>
</dbReference>
<dbReference type="InterPro" id="IPR050680">
    <property type="entry name" value="YpeA/RimI_acetyltransf"/>
</dbReference>
<comment type="caution">
    <text evidence="6">The sequence shown here is derived from an EMBL/GenBank/DDBJ whole genome shotgun (WGS) entry which is preliminary data.</text>
</comment>
<organism evidence="6 7">
    <name type="scientific">Cryobacterium suzukii</name>
    <dbReference type="NCBI Taxonomy" id="1259198"/>
    <lineage>
        <taxon>Bacteria</taxon>
        <taxon>Bacillati</taxon>
        <taxon>Actinomycetota</taxon>
        <taxon>Actinomycetes</taxon>
        <taxon>Micrococcales</taxon>
        <taxon>Microbacteriaceae</taxon>
        <taxon>Cryobacterium</taxon>
    </lineage>
</organism>
<evidence type="ECO:0000313" key="6">
    <source>
        <dbReference type="EMBL" id="TFD59914.1"/>
    </source>
</evidence>
<dbReference type="InterPro" id="IPR016181">
    <property type="entry name" value="Acyl_CoA_acyltransferase"/>
</dbReference>
<sequence>MTWQLRRAHEHDLSAIMHLEVNIFENDAWSAPMMARDLGDPACYYLVAFPPDDPSNVEAYAGLLAPQGATEGDIQTIAVADSARGRGLGRVLMQALISEARKRGARLIFLEVRADNPGAQRLYERLGFIEVGVRRGYYQPDNVDAIVMRLNIPELESMLTSPTATVPV</sequence>
<dbReference type="Pfam" id="PF00583">
    <property type="entry name" value="Acetyltransf_1"/>
    <property type="match status" value="1"/>
</dbReference>
<evidence type="ECO:0000256" key="1">
    <source>
        <dbReference type="ARBA" id="ARBA00005395"/>
    </source>
</evidence>
<evidence type="ECO:0000313" key="7">
    <source>
        <dbReference type="Proteomes" id="UP000298170"/>
    </source>
</evidence>
<dbReference type="PANTHER" id="PTHR43420">
    <property type="entry name" value="ACETYLTRANSFERASE"/>
    <property type="match status" value="1"/>
</dbReference>
<evidence type="ECO:0000256" key="2">
    <source>
        <dbReference type="ARBA" id="ARBA00022490"/>
    </source>
</evidence>
<feature type="domain" description="N-acetyltransferase" evidence="5">
    <location>
        <begin position="3"/>
        <end position="153"/>
    </location>
</feature>
<keyword evidence="2" id="KW-0963">Cytoplasm</keyword>
<evidence type="ECO:0000256" key="4">
    <source>
        <dbReference type="ARBA" id="ARBA00023315"/>
    </source>
</evidence>
<keyword evidence="4" id="KW-0012">Acyltransferase</keyword>
<protein>
    <submittedName>
        <fullName evidence="6">Ribosomal-protein-alanine N-acetyltransferase</fullName>
    </submittedName>
</protein>